<name>A0ABV2W9W0_9ACTN</name>
<accession>A0ABV2W9W0</accession>
<proteinExistence type="predicted"/>
<dbReference type="RefSeq" id="WP_359653382.1">
    <property type="nucleotide sequence ID" value="NZ_JBEXZP010000021.1"/>
</dbReference>
<sequence>MTDDQDQARGESYARLVELKLASVAAQAHATAEGYSEEAWSPWRQAAEEYEAALAEHAAAFGLDRDEVDRTVTAEVLHPRPNE</sequence>
<comment type="caution">
    <text evidence="1">The sequence shown here is derived from an EMBL/GenBank/DDBJ whole genome shotgun (WGS) entry which is preliminary data.</text>
</comment>
<dbReference type="Proteomes" id="UP001550378">
    <property type="component" value="Unassembled WGS sequence"/>
</dbReference>
<evidence type="ECO:0000313" key="1">
    <source>
        <dbReference type="EMBL" id="MEU0709080.1"/>
    </source>
</evidence>
<protein>
    <submittedName>
        <fullName evidence="1">Uncharacterized protein</fullName>
    </submittedName>
</protein>
<keyword evidence="2" id="KW-1185">Reference proteome</keyword>
<reference evidence="1 2" key="1">
    <citation type="submission" date="2024-06" db="EMBL/GenBank/DDBJ databases">
        <title>The Natural Products Discovery Center: Release of the First 8490 Sequenced Strains for Exploring Actinobacteria Biosynthetic Diversity.</title>
        <authorList>
            <person name="Kalkreuter E."/>
            <person name="Kautsar S.A."/>
            <person name="Yang D."/>
            <person name="Bader C.D."/>
            <person name="Teijaro C.N."/>
            <person name="Fluegel L."/>
            <person name="Davis C.M."/>
            <person name="Simpson J.R."/>
            <person name="Lauterbach L."/>
            <person name="Steele A.D."/>
            <person name="Gui C."/>
            <person name="Meng S."/>
            <person name="Li G."/>
            <person name="Viehrig K."/>
            <person name="Ye F."/>
            <person name="Su P."/>
            <person name="Kiefer A.F."/>
            <person name="Nichols A."/>
            <person name="Cepeda A.J."/>
            <person name="Yan W."/>
            <person name="Fan B."/>
            <person name="Jiang Y."/>
            <person name="Adhikari A."/>
            <person name="Zheng C.-J."/>
            <person name="Schuster L."/>
            <person name="Cowan T.M."/>
            <person name="Smanski M.J."/>
            <person name="Chevrette M.G."/>
            <person name="De Carvalho L.P.S."/>
            <person name="Shen B."/>
        </authorList>
    </citation>
    <scope>NUCLEOTIDE SEQUENCE [LARGE SCALE GENOMIC DNA]</scope>
    <source>
        <strain evidence="1 2">NPDC006337</strain>
    </source>
</reference>
<evidence type="ECO:0000313" key="2">
    <source>
        <dbReference type="Proteomes" id="UP001550378"/>
    </source>
</evidence>
<dbReference type="EMBL" id="JBEXZR010000014">
    <property type="protein sequence ID" value="MEU0709080.1"/>
    <property type="molecule type" value="Genomic_DNA"/>
</dbReference>
<gene>
    <name evidence="1" type="ORF">ABZ508_17125</name>
</gene>
<organism evidence="1 2">
    <name type="scientific">Streptomyces lavendulocolor</name>
    <dbReference type="NCBI Taxonomy" id="67316"/>
    <lineage>
        <taxon>Bacteria</taxon>
        <taxon>Bacillati</taxon>
        <taxon>Actinomycetota</taxon>
        <taxon>Actinomycetes</taxon>
        <taxon>Kitasatosporales</taxon>
        <taxon>Streptomycetaceae</taxon>
        <taxon>Streptomyces</taxon>
    </lineage>
</organism>